<feature type="coiled-coil region" evidence="1">
    <location>
        <begin position="193"/>
        <end position="220"/>
    </location>
</feature>
<keyword evidence="1" id="KW-0175">Coiled coil</keyword>
<name>V9DBL6_9EURO</name>
<dbReference type="RefSeq" id="XP_008728053.1">
    <property type="nucleotide sequence ID" value="XM_008729831.1"/>
</dbReference>
<feature type="region of interest" description="Disordered" evidence="2">
    <location>
        <begin position="26"/>
        <end position="51"/>
    </location>
</feature>
<dbReference type="OrthoDB" id="4159769at2759"/>
<evidence type="ECO:0000313" key="3">
    <source>
        <dbReference type="EMBL" id="ETI23698.1"/>
    </source>
</evidence>
<dbReference type="Proteomes" id="UP000030678">
    <property type="component" value="Unassembled WGS sequence"/>
</dbReference>
<feature type="coiled-coil region" evidence="1">
    <location>
        <begin position="343"/>
        <end position="370"/>
    </location>
</feature>
<dbReference type="AlphaFoldDB" id="V9DBL6"/>
<evidence type="ECO:0000313" key="4">
    <source>
        <dbReference type="Proteomes" id="UP000030678"/>
    </source>
</evidence>
<dbReference type="GeneID" id="19983994"/>
<protein>
    <submittedName>
        <fullName evidence="3">Uncharacterized protein</fullName>
    </submittedName>
</protein>
<feature type="compositionally biased region" description="Basic and acidic residues" evidence="2">
    <location>
        <begin position="34"/>
        <end position="51"/>
    </location>
</feature>
<reference evidence="3 4" key="1">
    <citation type="submission" date="2013-03" db="EMBL/GenBank/DDBJ databases">
        <title>The Genome Sequence of Cladophialophora carrionii CBS 160.54.</title>
        <authorList>
            <consortium name="The Broad Institute Genomics Platform"/>
            <person name="Cuomo C."/>
            <person name="de Hoog S."/>
            <person name="Gorbushina A."/>
            <person name="Walker B."/>
            <person name="Young S.K."/>
            <person name="Zeng Q."/>
            <person name="Gargeya S."/>
            <person name="Fitzgerald M."/>
            <person name="Haas B."/>
            <person name="Abouelleil A."/>
            <person name="Allen A.W."/>
            <person name="Alvarado L."/>
            <person name="Arachchi H.M."/>
            <person name="Berlin A.M."/>
            <person name="Chapman S.B."/>
            <person name="Gainer-Dewar J."/>
            <person name="Goldberg J."/>
            <person name="Griggs A."/>
            <person name="Gujja S."/>
            <person name="Hansen M."/>
            <person name="Howarth C."/>
            <person name="Imamovic A."/>
            <person name="Ireland A."/>
            <person name="Larimer J."/>
            <person name="McCowan C."/>
            <person name="Murphy C."/>
            <person name="Pearson M."/>
            <person name="Poon T.W."/>
            <person name="Priest M."/>
            <person name="Roberts A."/>
            <person name="Saif S."/>
            <person name="Shea T."/>
            <person name="Sisk P."/>
            <person name="Sykes S."/>
            <person name="Wortman J."/>
            <person name="Nusbaum C."/>
            <person name="Birren B."/>
        </authorList>
    </citation>
    <scope>NUCLEOTIDE SEQUENCE [LARGE SCALE GENOMIC DNA]</scope>
    <source>
        <strain evidence="3 4">CBS 160.54</strain>
    </source>
</reference>
<accession>V9DBL6</accession>
<evidence type="ECO:0000256" key="2">
    <source>
        <dbReference type="SAM" id="MobiDB-lite"/>
    </source>
</evidence>
<dbReference type="HOGENOM" id="CLU_481460_0_0_1"/>
<proteinExistence type="predicted"/>
<evidence type="ECO:0000256" key="1">
    <source>
        <dbReference type="SAM" id="Coils"/>
    </source>
</evidence>
<organism evidence="3 4">
    <name type="scientific">Cladophialophora carrionii CBS 160.54</name>
    <dbReference type="NCBI Taxonomy" id="1279043"/>
    <lineage>
        <taxon>Eukaryota</taxon>
        <taxon>Fungi</taxon>
        <taxon>Dikarya</taxon>
        <taxon>Ascomycota</taxon>
        <taxon>Pezizomycotina</taxon>
        <taxon>Eurotiomycetes</taxon>
        <taxon>Chaetothyriomycetidae</taxon>
        <taxon>Chaetothyriales</taxon>
        <taxon>Herpotrichiellaceae</taxon>
        <taxon>Cladophialophora</taxon>
    </lineage>
</organism>
<dbReference type="EMBL" id="KB822705">
    <property type="protein sequence ID" value="ETI23698.1"/>
    <property type="molecule type" value="Genomic_DNA"/>
</dbReference>
<sequence>MSLLKRPSKTATLEKHCNINNPCARASVHSRSTVKRDSTSPKQKLREAERQRGLYEAEADEASQRILKLQHELAFTKRQLAEEKKATSVPHQSHHVANAAAGFDLPAIMASYTHVCEVAKMAKADSQYVRGMLQEVIKERDSLNRQLHQNGYRFDELTQRLQGQLSQAHDLNGHLRDNIRGLEGQINHLLQAKEAAGELTSELEARLAEVEANNQTLLHDFTNKLIADPQDVVDPIMRTYNESRDLRNQVEAAQAISARFIEVNQNLSKELQDEKEKASSIQTEMDLLNNKCARLAANYEVFENEVEHWMENLPKVLRRQPEVPEDEYAIWKEEYFRQSRAHVGKTKRKLKAAALELSNLESTLAKVERMHTAEVAHLQQTVSEMHNKNCNRAGQRWREQCESQVWGDTAAIIQRAHRDEVEKLKNQNYALQHMNTELRLGKEAAAQDVSLFKWNFAETITRMRELEAEWAFARAKTDALEERFAEALTSNTLRIQKRDAFEEMSHEQKQQLLRTEDAWIVIATDINLGRGYDPEEASPSMGVWETFMAEVKAWQERHGKEASEDA</sequence>
<feature type="coiled-coil region" evidence="1">
    <location>
        <begin position="264"/>
        <end position="312"/>
    </location>
</feature>
<gene>
    <name evidence="3" type="ORF">G647_05501</name>
</gene>
<dbReference type="VEuPathDB" id="FungiDB:G647_05501"/>